<evidence type="ECO:0000313" key="6">
    <source>
        <dbReference type="EMBL" id="SPH17830.1"/>
    </source>
</evidence>
<feature type="domain" description="HTH tetR-type" evidence="5">
    <location>
        <begin position="5"/>
        <end position="65"/>
    </location>
</feature>
<dbReference type="InterPro" id="IPR001647">
    <property type="entry name" value="HTH_TetR"/>
</dbReference>
<keyword evidence="3" id="KW-0804">Transcription</keyword>
<feature type="DNA-binding region" description="H-T-H motif" evidence="4">
    <location>
        <begin position="28"/>
        <end position="47"/>
    </location>
</feature>
<organism evidence="6 7">
    <name type="scientific">Albidovulum aquaemixtae</name>
    <dbReference type="NCBI Taxonomy" id="1542388"/>
    <lineage>
        <taxon>Bacteria</taxon>
        <taxon>Pseudomonadati</taxon>
        <taxon>Pseudomonadota</taxon>
        <taxon>Alphaproteobacteria</taxon>
        <taxon>Rhodobacterales</taxon>
        <taxon>Paracoccaceae</taxon>
        <taxon>Albidovulum</taxon>
    </lineage>
</organism>
<evidence type="ECO:0000256" key="3">
    <source>
        <dbReference type="ARBA" id="ARBA00023163"/>
    </source>
</evidence>
<proteinExistence type="predicted"/>
<evidence type="ECO:0000256" key="4">
    <source>
        <dbReference type="PROSITE-ProRule" id="PRU00335"/>
    </source>
</evidence>
<evidence type="ECO:0000256" key="1">
    <source>
        <dbReference type="ARBA" id="ARBA00023015"/>
    </source>
</evidence>
<sequence length="205" mass="23171">MTKGTETRTRIMDIAEAAVLAKGFDATSIDEIVAAAEITKGGFFYHFPDKNALARALIERYIETENKLFDDLWARARELNEDPLHAALIGLKLLAEMLEDMPNGHPGCIIASAAYQDRLFDAEVREMNRRAVLGWRTRFRPIFDEIAAIYQPREDVDLDALSDFVNTVVEGGLVMGKALSQPHMICGQIMLLRSYIRLLFEPRLQ</sequence>
<name>A0A2R8B5M8_9RHOB</name>
<dbReference type="RefSeq" id="WP_108852230.1">
    <property type="nucleotide sequence ID" value="NZ_OMOQ01000001.1"/>
</dbReference>
<dbReference type="Proteomes" id="UP000244924">
    <property type="component" value="Unassembled WGS sequence"/>
</dbReference>
<protein>
    <submittedName>
        <fullName evidence="6">Transcriptional regulator AcuR</fullName>
    </submittedName>
</protein>
<dbReference type="AlphaFoldDB" id="A0A2R8B5M8"/>
<reference evidence="6 7" key="1">
    <citation type="submission" date="2018-03" db="EMBL/GenBank/DDBJ databases">
        <authorList>
            <person name="Keele B.F."/>
        </authorList>
    </citation>
    <scope>NUCLEOTIDE SEQUENCE [LARGE SCALE GENOMIC DNA]</scope>
    <source>
        <strain evidence="6 7">CECT 8626</strain>
    </source>
</reference>
<dbReference type="InterPro" id="IPR009057">
    <property type="entry name" value="Homeodomain-like_sf"/>
</dbReference>
<dbReference type="SUPFAM" id="SSF46689">
    <property type="entry name" value="Homeodomain-like"/>
    <property type="match status" value="1"/>
</dbReference>
<evidence type="ECO:0000259" key="5">
    <source>
        <dbReference type="PROSITE" id="PS50977"/>
    </source>
</evidence>
<keyword evidence="1" id="KW-0805">Transcription regulation</keyword>
<dbReference type="Pfam" id="PF00440">
    <property type="entry name" value="TetR_N"/>
    <property type="match status" value="1"/>
</dbReference>
<dbReference type="OrthoDB" id="8478851at2"/>
<gene>
    <name evidence="6" type="primary">acuR</name>
    <name evidence="6" type="ORF">DEA8626_01357</name>
</gene>
<evidence type="ECO:0000313" key="7">
    <source>
        <dbReference type="Proteomes" id="UP000244924"/>
    </source>
</evidence>
<dbReference type="InterPro" id="IPR023772">
    <property type="entry name" value="DNA-bd_HTH_TetR-type_CS"/>
</dbReference>
<dbReference type="PROSITE" id="PS50977">
    <property type="entry name" value="HTH_TETR_2"/>
    <property type="match status" value="1"/>
</dbReference>
<dbReference type="SUPFAM" id="SSF48498">
    <property type="entry name" value="Tetracyclin repressor-like, C-terminal domain"/>
    <property type="match status" value="1"/>
</dbReference>
<keyword evidence="2 4" id="KW-0238">DNA-binding</keyword>
<dbReference type="EMBL" id="OMOQ01000001">
    <property type="protein sequence ID" value="SPH17830.1"/>
    <property type="molecule type" value="Genomic_DNA"/>
</dbReference>
<evidence type="ECO:0000256" key="2">
    <source>
        <dbReference type="ARBA" id="ARBA00023125"/>
    </source>
</evidence>
<accession>A0A2R8B5M8</accession>
<dbReference type="InterPro" id="IPR036271">
    <property type="entry name" value="Tet_transcr_reg_TetR-rel_C_sf"/>
</dbReference>
<dbReference type="Gene3D" id="1.10.357.10">
    <property type="entry name" value="Tetracycline Repressor, domain 2"/>
    <property type="match status" value="1"/>
</dbReference>
<dbReference type="PANTHER" id="PTHR47506">
    <property type="entry name" value="TRANSCRIPTIONAL REGULATORY PROTEIN"/>
    <property type="match status" value="1"/>
</dbReference>
<keyword evidence="7" id="KW-1185">Reference proteome</keyword>
<dbReference type="PROSITE" id="PS01081">
    <property type="entry name" value="HTH_TETR_1"/>
    <property type="match status" value="1"/>
</dbReference>
<dbReference type="PANTHER" id="PTHR47506:SF1">
    <property type="entry name" value="HTH-TYPE TRANSCRIPTIONAL REGULATOR YJDC"/>
    <property type="match status" value="1"/>
</dbReference>
<dbReference type="GO" id="GO:0003677">
    <property type="term" value="F:DNA binding"/>
    <property type="evidence" value="ECO:0007669"/>
    <property type="project" value="UniProtKB-UniRule"/>
</dbReference>